<gene>
    <name evidence="2" type="ORF">IPA_03140</name>
</gene>
<sequence length="166" mass="19751">MAFLVDKTLEIAYDFAREKFGELINKIQSGKPLTSEEANFLLLFMVLNEVRLRYDELSRQIQLNREMIKETEERLRNDIKATEERLDKKIELVRDELNKRIDDTNKRLDSLEHRVYELEKDVEELKVAVARLDNKVDLLVDDMKELKKMMGQMLLYMAGIKVEKEK</sequence>
<keyword evidence="3" id="KW-1185">Reference proteome</keyword>
<dbReference type="KEGG" id="ipc:IPA_03140"/>
<name>A0A977PLF2_9CREN</name>
<accession>A0A977PLF2</accession>
<keyword evidence="1" id="KW-0175">Coiled coil</keyword>
<evidence type="ECO:0000256" key="1">
    <source>
        <dbReference type="SAM" id="Coils"/>
    </source>
</evidence>
<dbReference type="EMBL" id="CP006868">
    <property type="protein sequence ID" value="UXD22275.1"/>
    <property type="molecule type" value="Genomic_DNA"/>
</dbReference>
<protein>
    <submittedName>
        <fullName evidence="2">Uncharacterized protein</fullName>
    </submittedName>
</protein>
<dbReference type="AlphaFoldDB" id="A0A977PLF2"/>
<reference evidence="2" key="1">
    <citation type="submission" date="2013-11" db="EMBL/GenBank/DDBJ databases">
        <title>Comparative genomics of Ignicoccus.</title>
        <authorList>
            <person name="Podar M."/>
        </authorList>
    </citation>
    <scope>NUCLEOTIDE SEQUENCE</scope>
    <source>
        <strain evidence="2">DSM 13166</strain>
    </source>
</reference>
<dbReference type="SUPFAM" id="SSF57997">
    <property type="entry name" value="Tropomyosin"/>
    <property type="match status" value="1"/>
</dbReference>
<feature type="coiled-coil region" evidence="1">
    <location>
        <begin position="54"/>
        <end position="149"/>
    </location>
</feature>
<dbReference type="Proteomes" id="UP001063698">
    <property type="component" value="Chromosome"/>
</dbReference>
<evidence type="ECO:0000313" key="2">
    <source>
        <dbReference type="EMBL" id="UXD22275.1"/>
    </source>
</evidence>
<evidence type="ECO:0000313" key="3">
    <source>
        <dbReference type="Proteomes" id="UP001063698"/>
    </source>
</evidence>
<proteinExistence type="predicted"/>
<organism evidence="2 3">
    <name type="scientific">Ignicoccus pacificus DSM 13166</name>
    <dbReference type="NCBI Taxonomy" id="940294"/>
    <lineage>
        <taxon>Archaea</taxon>
        <taxon>Thermoproteota</taxon>
        <taxon>Thermoprotei</taxon>
        <taxon>Desulfurococcales</taxon>
        <taxon>Desulfurococcaceae</taxon>
        <taxon>Ignicoccus</taxon>
    </lineage>
</organism>
<dbReference type="Gene3D" id="1.10.287.1490">
    <property type="match status" value="1"/>
</dbReference>